<feature type="compositionally biased region" description="Acidic residues" evidence="1">
    <location>
        <begin position="110"/>
        <end position="119"/>
    </location>
</feature>
<dbReference type="HOGENOM" id="CLU_1549567_0_0_1"/>
<accession>E9ITS6</accession>
<dbReference type="EMBL" id="GL765675">
    <property type="protein sequence ID" value="EFZ16027.1"/>
    <property type="molecule type" value="Genomic_DNA"/>
</dbReference>
<evidence type="ECO:0000256" key="1">
    <source>
        <dbReference type="SAM" id="MobiDB-lite"/>
    </source>
</evidence>
<dbReference type="AlphaFoldDB" id="E9ITS6"/>
<protein>
    <submittedName>
        <fullName evidence="2">Uncharacterized protein</fullName>
    </submittedName>
</protein>
<feature type="compositionally biased region" description="Polar residues" evidence="1">
    <location>
        <begin position="38"/>
        <end position="49"/>
    </location>
</feature>
<evidence type="ECO:0000313" key="2">
    <source>
        <dbReference type="EMBL" id="EFZ16027.1"/>
    </source>
</evidence>
<reference evidence="2" key="1">
    <citation type="journal article" date="2011" name="Proc. Natl. Acad. Sci. U.S.A.">
        <title>The genome of the fire ant Solenopsis invicta.</title>
        <authorList>
            <person name="Wurm Y."/>
            <person name="Wang J."/>
            <person name="Riba-Grognuz O."/>
            <person name="Corona M."/>
            <person name="Nygaard S."/>
            <person name="Hunt B.G."/>
            <person name="Ingram K.K."/>
            <person name="Falquet L."/>
            <person name="Nipitwattanaphon M."/>
            <person name="Gotzek D."/>
            <person name="Dijkstra M.B."/>
            <person name="Oettler J."/>
            <person name="Comtesse F."/>
            <person name="Shih C.J."/>
            <person name="Wu W.J."/>
            <person name="Yang C.C."/>
            <person name="Thomas J."/>
            <person name="Beaudoing E."/>
            <person name="Pradervand S."/>
            <person name="Flegel V."/>
            <person name="Cook E.D."/>
            <person name="Fabbretti R."/>
            <person name="Stockinger H."/>
            <person name="Long L."/>
            <person name="Farmerie W.G."/>
            <person name="Oakey J."/>
            <person name="Boomsma J.J."/>
            <person name="Pamilo P."/>
            <person name="Yi S.V."/>
            <person name="Heinze J."/>
            <person name="Goodisman M.A."/>
            <person name="Farinelli L."/>
            <person name="Harshman K."/>
            <person name="Hulo N."/>
            <person name="Cerutti L."/>
            <person name="Xenarios I."/>
            <person name="Shoemaker D."/>
            <person name="Keller L."/>
        </authorList>
    </citation>
    <scope>NUCLEOTIDE SEQUENCE [LARGE SCALE GENOMIC DNA]</scope>
</reference>
<sequence length="173" mass="19775">MEEFDKQLSGVLLAVRDLHVELVTQSGDNSRPIYTGPSGKNKQTSGIHNHTTKREKIQEEKEKEKIMLPVCNNFELDEDIISVGVQSIKNVEEQNNNINNINNADNNSENNDETDEVSDNEVSALNNNQILNDTIEENLENEESSNISKTKPSRPKCFRQKLYDFKGDIRWCH</sequence>
<proteinExistence type="predicted"/>
<name>E9ITS6_SOLIN</name>
<feature type="region of interest" description="Disordered" evidence="1">
    <location>
        <begin position="27"/>
        <end position="59"/>
    </location>
</feature>
<organism>
    <name type="scientific">Solenopsis invicta</name>
    <name type="common">Red imported fire ant</name>
    <name type="synonym">Solenopsis wagneri</name>
    <dbReference type="NCBI Taxonomy" id="13686"/>
    <lineage>
        <taxon>Eukaryota</taxon>
        <taxon>Metazoa</taxon>
        <taxon>Ecdysozoa</taxon>
        <taxon>Arthropoda</taxon>
        <taxon>Hexapoda</taxon>
        <taxon>Insecta</taxon>
        <taxon>Pterygota</taxon>
        <taxon>Neoptera</taxon>
        <taxon>Endopterygota</taxon>
        <taxon>Hymenoptera</taxon>
        <taxon>Apocrita</taxon>
        <taxon>Aculeata</taxon>
        <taxon>Formicoidea</taxon>
        <taxon>Formicidae</taxon>
        <taxon>Myrmicinae</taxon>
        <taxon>Solenopsis</taxon>
    </lineage>
</organism>
<feature type="region of interest" description="Disordered" evidence="1">
    <location>
        <begin position="99"/>
        <end position="119"/>
    </location>
</feature>
<feature type="compositionally biased region" description="Low complexity" evidence="1">
    <location>
        <begin position="99"/>
        <end position="109"/>
    </location>
</feature>
<gene>
    <name evidence="2" type="ORF">SINV_01719</name>
</gene>
<feature type="non-terminal residue" evidence="2">
    <location>
        <position position="173"/>
    </location>
</feature>